<dbReference type="InterPro" id="IPR000835">
    <property type="entry name" value="HTH_MarR-typ"/>
</dbReference>
<organism evidence="2 3">
    <name type="scientific">Arachidicoccus rhizosphaerae</name>
    <dbReference type="NCBI Taxonomy" id="551991"/>
    <lineage>
        <taxon>Bacteria</taxon>
        <taxon>Pseudomonadati</taxon>
        <taxon>Bacteroidota</taxon>
        <taxon>Chitinophagia</taxon>
        <taxon>Chitinophagales</taxon>
        <taxon>Chitinophagaceae</taxon>
        <taxon>Arachidicoccus</taxon>
    </lineage>
</organism>
<proteinExistence type="predicted"/>
<dbReference type="Gene3D" id="1.10.10.10">
    <property type="entry name" value="Winged helix-like DNA-binding domain superfamily/Winged helix DNA-binding domain"/>
    <property type="match status" value="1"/>
</dbReference>
<gene>
    <name evidence="2" type="ORF">SAMN05192529_103169</name>
</gene>
<dbReference type="OrthoDB" id="9804055at2"/>
<reference evidence="2 3" key="1">
    <citation type="submission" date="2016-10" db="EMBL/GenBank/DDBJ databases">
        <authorList>
            <person name="de Groot N.N."/>
        </authorList>
    </citation>
    <scope>NUCLEOTIDE SEQUENCE [LARGE SCALE GENOMIC DNA]</scope>
    <source>
        <strain evidence="2 3">Vu-144</strain>
    </source>
</reference>
<dbReference type="PRINTS" id="PR00598">
    <property type="entry name" value="HTHMARR"/>
</dbReference>
<sequence length="147" mass="16362">MDPAIQINEHDFKLSVGLYNVLGKILRKLRKQAGKQPFSTTEQAIMALLDSNGKMLPSELADAHFISAQAISQIINRLYEQGAVHKHPDPEDKRKVYLSLTSNGQQQLLAIRVSRSKWLSGAVSEQLSQKEKDTLIKAVEILGRLAS</sequence>
<dbReference type="GO" id="GO:0003677">
    <property type="term" value="F:DNA binding"/>
    <property type="evidence" value="ECO:0007669"/>
    <property type="project" value="UniProtKB-KW"/>
</dbReference>
<keyword evidence="3" id="KW-1185">Reference proteome</keyword>
<dbReference type="InterPro" id="IPR036388">
    <property type="entry name" value="WH-like_DNA-bd_sf"/>
</dbReference>
<dbReference type="SUPFAM" id="SSF46785">
    <property type="entry name" value="Winged helix' DNA-binding domain"/>
    <property type="match status" value="1"/>
</dbReference>
<dbReference type="Proteomes" id="UP000199041">
    <property type="component" value="Unassembled WGS sequence"/>
</dbReference>
<dbReference type="PROSITE" id="PS50995">
    <property type="entry name" value="HTH_MARR_2"/>
    <property type="match status" value="1"/>
</dbReference>
<dbReference type="InterPro" id="IPR036390">
    <property type="entry name" value="WH_DNA-bd_sf"/>
</dbReference>
<dbReference type="GO" id="GO:0003700">
    <property type="term" value="F:DNA-binding transcription factor activity"/>
    <property type="evidence" value="ECO:0007669"/>
    <property type="project" value="InterPro"/>
</dbReference>
<dbReference type="PANTHER" id="PTHR39515">
    <property type="entry name" value="CONSERVED PROTEIN"/>
    <property type="match status" value="1"/>
</dbReference>
<keyword evidence="2" id="KW-0238">DNA-binding</keyword>
<dbReference type="PANTHER" id="PTHR39515:SF2">
    <property type="entry name" value="HTH-TYPE TRANSCRIPTIONAL REGULATOR RV0880"/>
    <property type="match status" value="1"/>
</dbReference>
<dbReference type="EMBL" id="FNQY01000003">
    <property type="protein sequence ID" value="SDZ88619.1"/>
    <property type="molecule type" value="Genomic_DNA"/>
</dbReference>
<dbReference type="AlphaFoldDB" id="A0A1H3WNB2"/>
<evidence type="ECO:0000259" key="1">
    <source>
        <dbReference type="PROSITE" id="PS50995"/>
    </source>
</evidence>
<dbReference type="InterPro" id="IPR052526">
    <property type="entry name" value="HTH-type_Bedaq_tolerance"/>
</dbReference>
<feature type="domain" description="HTH marR-type" evidence="1">
    <location>
        <begin position="15"/>
        <end position="144"/>
    </location>
</feature>
<evidence type="ECO:0000313" key="3">
    <source>
        <dbReference type="Proteomes" id="UP000199041"/>
    </source>
</evidence>
<dbReference type="STRING" id="551991.SAMN05192529_103169"/>
<name>A0A1H3WNB2_9BACT</name>
<dbReference type="Pfam" id="PF01047">
    <property type="entry name" value="MarR"/>
    <property type="match status" value="1"/>
</dbReference>
<dbReference type="SMART" id="SM00347">
    <property type="entry name" value="HTH_MARR"/>
    <property type="match status" value="1"/>
</dbReference>
<dbReference type="RefSeq" id="WP_091394088.1">
    <property type="nucleotide sequence ID" value="NZ_FNQY01000003.1"/>
</dbReference>
<dbReference type="Gene3D" id="1.10.287.100">
    <property type="match status" value="1"/>
</dbReference>
<evidence type="ECO:0000313" key="2">
    <source>
        <dbReference type="EMBL" id="SDZ88619.1"/>
    </source>
</evidence>
<protein>
    <submittedName>
        <fullName evidence="2">DNA-binding transcriptional regulator, MarR family</fullName>
    </submittedName>
</protein>
<accession>A0A1H3WNB2</accession>